<keyword evidence="2" id="KW-1185">Reference proteome</keyword>
<evidence type="ECO:0000313" key="1">
    <source>
        <dbReference type="EMBL" id="EAW32403.1"/>
    </source>
</evidence>
<dbReference type="AlphaFoldDB" id="A0Y8E9"/>
<organism evidence="1 2">
    <name type="scientific">marine gamma proteobacterium HTCC2143</name>
    <dbReference type="NCBI Taxonomy" id="247633"/>
    <lineage>
        <taxon>Bacteria</taxon>
        <taxon>Pseudomonadati</taxon>
        <taxon>Pseudomonadota</taxon>
        <taxon>Gammaproteobacteria</taxon>
        <taxon>Cellvibrionales</taxon>
        <taxon>Spongiibacteraceae</taxon>
        <taxon>BD1-7 clade</taxon>
    </lineage>
</organism>
<evidence type="ECO:0000313" key="2">
    <source>
        <dbReference type="Proteomes" id="UP000004931"/>
    </source>
</evidence>
<proteinExistence type="predicted"/>
<gene>
    <name evidence="1" type="ORF">GP2143_14146</name>
</gene>
<name>A0Y8E9_9GAMM</name>
<accession>A0Y8E9</accession>
<protein>
    <submittedName>
        <fullName evidence="1">Uncharacterized protein</fullName>
    </submittedName>
</protein>
<reference evidence="1 2" key="1">
    <citation type="journal article" date="2010" name="J. Bacteriol.">
        <title>Genome sequence of the oligotrophic marine Gammaproteobacterium HTCC2143, isolated from the Oregon Coast.</title>
        <authorList>
            <person name="Oh H.M."/>
            <person name="Kang I."/>
            <person name="Ferriera S."/>
            <person name="Giovannoni S.J."/>
            <person name="Cho J.C."/>
        </authorList>
    </citation>
    <scope>NUCLEOTIDE SEQUENCE [LARGE SCALE GENOMIC DNA]</scope>
    <source>
        <strain evidence="1 2">HTCC2143</strain>
    </source>
</reference>
<sequence>MVGVYDKTGKVLKMMNLVSH</sequence>
<dbReference type="Proteomes" id="UP000004931">
    <property type="component" value="Unassembled WGS sequence"/>
</dbReference>
<dbReference type="EMBL" id="AAVT01000001">
    <property type="protein sequence ID" value="EAW32403.1"/>
    <property type="molecule type" value="Genomic_DNA"/>
</dbReference>
<comment type="caution">
    <text evidence="1">The sequence shown here is derived from an EMBL/GenBank/DDBJ whole genome shotgun (WGS) entry which is preliminary data.</text>
</comment>